<dbReference type="Proteomes" id="UP000077266">
    <property type="component" value="Unassembled WGS sequence"/>
</dbReference>
<dbReference type="EMBL" id="KV426188">
    <property type="protein sequence ID" value="KZV85453.1"/>
    <property type="molecule type" value="Genomic_DNA"/>
</dbReference>
<evidence type="ECO:0000313" key="2">
    <source>
        <dbReference type="EMBL" id="KZV85453.1"/>
    </source>
</evidence>
<evidence type="ECO:0000256" key="1">
    <source>
        <dbReference type="SAM" id="MobiDB-lite"/>
    </source>
</evidence>
<feature type="region of interest" description="Disordered" evidence="1">
    <location>
        <begin position="19"/>
        <end position="52"/>
    </location>
</feature>
<accession>A0A165DVF4</accession>
<dbReference type="AlphaFoldDB" id="A0A165DVF4"/>
<sequence length="212" mass="24252">MRSPTLLILISRRVDALAGRSSPRPIRTRPTRPTMDSPRRRRRDAHARRQDRSSRHARCIVLLRVRTVVVLSEAGSEVEAVDEELSSDTCFGAERDWYDESAYCQRLHGYSCQCVYGCWEREWGWVEVGCAQFVPRRRWWCCGSESCKSTRRARDRCAGRRGGAAAVRRSERRRTPQPHHFHFHFAAPRVRTSTSTFLSSADISSAAGPSTT</sequence>
<evidence type="ECO:0000313" key="3">
    <source>
        <dbReference type="Proteomes" id="UP000077266"/>
    </source>
</evidence>
<protein>
    <submittedName>
        <fullName evidence="2">Uncharacterized protein</fullName>
    </submittedName>
</protein>
<name>A0A165DVF4_EXIGL</name>
<gene>
    <name evidence="2" type="ORF">EXIGLDRAFT_256014</name>
</gene>
<keyword evidence="3" id="KW-1185">Reference proteome</keyword>
<organism evidence="2 3">
    <name type="scientific">Exidia glandulosa HHB12029</name>
    <dbReference type="NCBI Taxonomy" id="1314781"/>
    <lineage>
        <taxon>Eukaryota</taxon>
        <taxon>Fungi</taxon>
        <taxon>Dikarya</taxon>
        <taxon>Basidiomycota</taxon>
        <taxon>Agaricomycotina</taxon>
        <taxon>Agaricomycetes</taxon>
        <taxon>Auriculariales</taxon>
        <taxon>Exidiaceae</taxon>
        <taxon>Exidia</taxon>
    </lineage>
</organism>
<proteinExistence type="predicted"/>
<reference evidence="2 3" key="1">
    <citation type="journal article" date="2016" name="Mol. Biol. Evol.">
        <title>Comparative Genomics of Early-Diverging Mushroom-Forming Fungi Provides Insights into the Origins of Lignocellulose Decay Capabilities.</title>
        <authorList>
            <person name="Nagy L.G."/>
            <person name="Riley R."/>
            <person name="Tritt A."/>
            <person name="Adam C."/>
            <person name="Daum C."/>
            <person name="Floudas D."/>
            <person name="Sun H."/>
            <person name="Yadav J.S."/>
            <person name="Pangilinan J."/>
            <person name="Larsson K.H."/>
            <person name="Matsuura K."/>
            <person name="Barry K."/>
            <person name="Labutti K."/>
            <person name="Kuo R."/>
            <person name="Ohm R.A."/>
            <person name="Bhattacharya S.S."/>
            <person name="Shirouzu T."/>
            <person name="Yoshinaga Y."/>
            <person name="Martin F.M."/>
            <person name="Grigoriev I.V."/>
            <person name="Hibbett D.S."/>
        </authorList>
    </citation>
    <scope>NUCLEOTIDE SEQUENCE [LARGE SCALE GENOMIC DNA]</scope>
    <source>
        <strain evidence="2 3">HHB12029</strain>
    </source>
</reference>
<dbReference type="InParanoid" id="A0A165DVF4"/>